<dbReference type="AlphaFoldDB" id="A0A9W6RCT2"/>
<name>A0A9W6RCT2_9ACTN</name>
<dbReference type="GO" id="GO:0003677">
    <property type="term" value="F:DNA binding"/>
    <property type="evidence" value="ECO:0007669"/>
    <property type="project" value="InterPro"/>
</dbReference>
<feature type="transmembrane region" description="Helical" evidence="1">
    <location>
        <begin position="27"/>
        <end position="48"/>
    </location>
</feature>
<dbReference type="Pfam" id="PF00376">
    <property type="entry name" value="MerR"/>
    <property type="match status" value="1"/>
</dbReference>
<dbReference type="InterPro" id="IPR009061">
    <property type="entry name" value="DNA-bd_dom_put_sf"/>
</dbReference>
<proteinExistence type="predicted"/>
<keyword evidence="1" id="KW-1133">Transmembrane helix</keyword>
<dbReference type="Proteomes" id="UP001165135">
    <property type="component" value="Unassembled WGS sequence"/>
</dbReference>
<organism evidence="3 4">
    <name type="scientific">Actinoallomurus iriomotensis</name>
    <dbReference type="NCBI Taxonomy" id="478107"/>
    <lineage>
        <taxon>Bacteria</taxon>
        <taxon>Bacillati</taxon>
        <taxon>Actinomycetota</taxon>
        <taxon>Actinomycetes</taxon>
        <taxon>Streptosporangiales</taxon>
        <taxon>Thermomonosporaceae</taxon>
        <taxon>Actinoallomurus</taxon>
    </lineage>
</organism>
<keyword evidence="1" id="KW-0472">Membrane</keyword>
<dbReference type="SMART" id="SM00422">
    <property type="entry name" value="HTH_MERR"/>
    <property type="match status" value="1"/>
</dbReference>
<accession>A0A9W6RCT2</accession>
<dbReference type="EMBL" id="BSTJ01000001">
    <property type="protein sequence ID" value="GLY73363.1"/>
    <property type="molecule type" value="Genomic_DNA"/>
</dbReference>
<protein>
    <recommendedName>
        <fullName evidence="2">HTH merR-type domain-containing protein</fullName>
    </recommendedName>
</protein>
<dbReference type="SUPFAM" id="SSF46955">
    <property type="entry name" value="Putative DNA-binding domain"/>
    <property type="match status" value="1"/>
</dbReference>
<dbReference type="Gene3D" id="1.10.1660.10">
    <property type="match status" value="1"/>
</dbReference>
<dbReference type="InterPro" id="IPR045745">
    <property type="entry name" value="HTH_58_Actinobacteria-type"/>
</dbReference>
<sequence>MSGRDGDARPMIGAGEELLTPREVAEIFGVTAATVAAWARVGMIVSFVRTPGGHRRYRRDDVLALRDARHTAEPNSEQGMEQDAVRLYEQGWPIRRVAAEFGCSYGKMRRILVKHAVLNGRRAVRPN</sequence>
<dbReference type="PROSITE" id="PS50937">
    <property type="entry name" value="HTH_MERR_2"/>
    <property type="match status" value="1"/>
</dbReference>
<evidence type="ECO:0000256" key="1">
    <source>
        <dbReference type="SAM" id="Phobius"/>
    </source>
</evidence>
<dbReference type="InterPro" id="IPR000551">
    <property type="entry name" value="MerR-type_HTH_dom"/>
</dbReference>
<evidence type="ECO:0000313" key="4">
    <source>
        <dbReference type="Proteomes" id="UP001165135"/>
    </source>
</evidence>
<reference evidence="3" key="1">
    <citation type="submission" date="2023-03" db="EMBL/GenBank/DDBJ databases">
        <title>Actinoallomurus iriomotensis NBRC 103681.</title>
        <authorList>
            <person name="Ichikawa N."/>
            <person name="Sato H."/>
            <person name="Tonouchi N."/>
        </authorList>
    </citation>
    <scope>NUCLEOTIDE SEQUENCE</scope>
    <source>
        <strain evidence="3">NBRC 103681</strain>
    </source>
</reference>
<dbReference type="GO" id="GO:0006355">
    <property type="term" value="P:regulation of DNA-templated transcription"/>
    <property type="evidence" value="ECO:0007669"/>
    <property type="project" value="InterPro"/>
</dbReference>
<comment type="caution">
    <text evidence="3">The sequence shown here is derived from an EMBL/GenBank/DDBJ whole genome shotgun (WGS) entry which is preliminary data.</text>
</comment>
<evidence type="ECO:0000259" key="2">
    <source>
        <dbReference type="PROSITE" id="PS50937"/>
    </source>
</evidence>
<dbReference type="RefSeq" id="WP_349497945.1">
    <property type="nucleotide sequence ID" value="NZ_BSTJ01000001.1"/>
</dbReference>
<dbReference type="Pfam" id="PF19575">
    <property type="entry name" value="HTH_58"/>
    <property type="match status" value="1"/>
</dbReference>
<keyword evidence="1" id="KW-0812">Transmembrane</keyword>
<gene>
    <name evidence="3" type="ORF">Airi01_016300</name>
</gene>
<dbReference type="Gene3D" id="1.10.10.60">
    <property type="entry name" value="Homeodomain-like"/>
    <property type="match status" value="1"/>
</dbReference>
<feature type="domain" description="HTH merR-type" evidence="2">
    <location>
        <begin position="18"/>
        <end position="66"/>
    </location>
</feature>
<evidence type="ECO:0000313" key="3">
    <source>
        <dbReference type="EMBL" id="GLY73363.1"/>
    </source>
</evidence>